<dbReference type="Proteomes" id="UP001317532">
    <property type="component" value="Chromosome"/>
</dbReference>
<dbReference type="InterPro" id="IPR032710">
    <property type="entry name" value="NTF2-like_dom_sf"/>
</dbReference>
<gene>
    <name evidence="2" type="ORF">WPS_26660</name>
</gene>
<dbReference type="EMBL" id="AP025523">
    <property type="protein sequence ID" value="BDE07390.1"/>
    <property type="molecule type" value="Genomic_DNA"/>
</dbReference>
<accession>A0AAN1XYR3</accession>
<dbReference type="SUPFAM" id="SSF54427">
    <property type="entry name" value="NTF2-like"/>
    <property type="match status" value="1"/>
</dbReference>
<reference evidence="2 3" key="1">
    <citation type="journal article" date="2022" name="ISME Commun">
        <title>Vulcanimicrobium alpinus gen. nov. sp. nov., the first cultivated representative of the candidate phylum 'Eremiobacterota', is a metabolically versatile aerobic anoxygenic phototroph.</title>
        <authorList>
            <person name="Yabe S."/>
            <person name="Muto K."/>
            <person name="Abe K."/>
            <person name="Yokota A."/>
            <person name="Staudigel H."/>
            <person name="Tebo B.M."/>
        </authorList>
    </citation>
    <scope>NUCLEOTIDE SEQUENCE [LARGE SCALE GENOMIC DNA]</scope>
    <source>
        <strain evidence="2 3">WC8-2</strain>
    </source>
</reference>
<dbReference type="InterPro" id="IPR037401">
    <property type="entry name" value="SnoaL-like"/>
</dbReference>
<proteinExistence type="predicted"/>
<sequence>MWGLFVQMAHESAVTVDGDRATAHTTMNEFARSVAGTGHRNFGRYDDLLVRTPDGWRFAERRYRFYYVDQPEVNGTIVALQPA</sequence>
<keyword evidence="3" id="KW-1185">Reference proteome</keyword>
<protein>
    <recommendedName>
        <fullName evidence="1">SnoaL-like domain-containing protein</fullName>
    </recommendedName>
</protein>
<organism evidence="2 3">
    <name type="scientific">Vulcanimicrobium alpinum</name>
    <dbReference type="NCBI Taxonomy" id="3016050"/>
    <lineage>
        <taxon>Bacteria</taxon>
        <taxon>Bacillati</taxon>
        <taxon>Vulcanimicrobiota</taxon>
        <taxon>Vulcanimicrobiia</taxon>
        <taxon>Vulcanimicrobiales</taxon>
        <taxon>Vulcanimicrobiaceae</taxon>
        <taxon>Vulcanimicrobium</taxon>
    </lineage>
</organism>
<dbReference type="KEGG" id="vab:WPS_26660"/>
<dbReference type="Pfam" id="PF13577">
    <property type="entry name" value="SnoaL_4"/>
    <property type="match status" value="1"/>
</dbReference>
<feature type="domain" description="SnoaL-like" evidence="1">
    <location>
        <begin position="8"/>
        <end position="62"/>
    </location>
</feature>
<evidence type="ECO:0000313" key="3">
    <source>
        <dbReference type="Proteomes" id="UP001317532"/>
    </source>
</evidence>
<name>A0AAN1XYR3_UNVUL</name>
<evidence type="ECO:0000313" key="2">
    <source>
        <dbReference type="EMBL" id="BDE07390.1"/>
    </source>
</evidence>
<dbReference type="AlphaFoldDB" id="A0AAN1XYR3"/>
<dbReference type="Gene3D" id="3.10.450.50">
    <property type="match status" value="1"/>
</dbReference>
<evidence type="ECO:0000259" key="1">
    <source>
        <dbReference type="Pfam" id="PF13577"/>
    </source>
</evidence>
<dbReference type="RefSeq" id="WP_317994984.1">
    <property type="nucleotide sequence ID" value="NZ_AP025523.1"/>
</dbReference>